<dbReference type="RefSeq" id="WP_107255492.1">
    <property type="nucleotide sequence ID" value="NZ_PYOC01000012.1"/>
</dbReference>
<accession>A0A2T3L3E9</accession>
<dbReference type="Proteomes" id="UP000241803">
    <property type="component" value="Unassembled WGS sequence"/>
</dbReference>
<dbReference type="AlphaFoldDB" id="A0A2T3L3E9"/>
<protein>
    <submittedName>
        <fullName evidence="1">Uncharacterized protein</fullName>
    </submittedName>
</protein>
<name>A0A2T3L3E9_9GAMM</name>
<comment type="caution">
    <text evidence="1">The sequence shown here is derived from an EMBL/GenBank/DDBJ whole genome shotgun (WGS) entry which is preliminary data.</text>
</comment>
<gene>
    <name evidence="1" type="ORF">C9J47_22390</name>
</gene>
<proteinExistence type="predicted"/>
<keyword evidence="2" id="KW-1185">Reference proteome</keyword>
<evidence type="ECO:0000313" key="2">
    <source>
        <dbReference type="Proteomes" id="UP000241803"/>
    </source>
</evidence>
<evidence type="ECO:0000313" key="1">
    <source>
        <dbReference type="EMBL" id="PSV43620.1"/>
    </source>
</evidence>
<sequence>MIKIEKNETIVKTITAIHADLNTVMKTRGEKVDEYISTFFSSLENAARTGGEIYREELERLCTHIAIGAGLGVEQAGGPSPFHVPYIELKAELERVEAWIY</sequence>
<organism evidence="1 2">
    <name type="scientific">Photobacterium indicum</name>
    <dbReference type="NCBI Taxonomy" id="81447"/>
    <lineage>
        <taxon>Bacteria</taxon>
        <taxon>Pseudomonadati</taxon>
        <taxon>Pseudomonadota</taxon>
        <taxon>Gammaproteobacteria</taxon>
        <taxon>Vibrionales</taxon>
        <taxon>Vibrionaceae</taxon>
        <taxon>Photobacterium</taxon>
    </lineage>
</organism>
<dbReference type="EMBL" id="PYOC01000012">
    <property type="protein sequence ID" value="PSV43620.1"/>
    <property type="molecule type" value="Genomic_DNA"/>
</dbReference>
<reference evidence="1 2" key="1">
    <citation type="submission" date="2018-03" db="EMBL/GenBank/DDBJ databases">
        <title>Whole genome sequencing of Histamine producing bacteria.</title>
        <authorList>
            <person name="Butler K."/>
        </authorList>
    </citation>
    <scope>NUCLEOTIDE SEQUENCE [LARGE SCALE GENOMIC DNA]</scope>
    <source>
        <strain evidence="1 2">ATCC 19614</strain>
    </source>
</reference>